<keyword evidence="3 5" id="KW-0808">Transferase</keyword>
<dbReference type="HAMAP" id="MF_00787">
    <property type="entry name" value="CbiD"/>
    <property type="match status" value="1"/>
</dbReference>
<dbReference type="Proteomes" id="UP000016587">
    <property type="component" value="Chromosome"/>
</dbReference>
<name>T2G794_MEGG1</name>
<reference evidence="7" key="2">
    <citation type="submission" date="2013-07" db="EMBL/GenBank/DDBJ databases">
        <authorList>
            <person name="Morais-Silva F.O."/>
            <person name="Rezende A.M."/>
            <person name="Pimentel C."/>
            <person name="Resende D.M."/>
            <person name="Santos C.I."/>
            <person name="Clemente C."/>
            <person name="de Oliveira L.M."/>
            <person name="da Silva S.M."/>
            <person name="Costa D.A."/>
            <person name="Varela-Raposo A."/>
            <person name="Horacio E.C.A."/>
            <person name="Matos M."/>
            <person name="Flores O."/>
            <person name="Ruiz J.C."/>
            <person name="Rodrigues-Pousada C."/>
        </authorList>
    </citation>
    <scope>NUCLEOTIDE SEQUENCE [LARGE SCALE GENOMIC DNA]</scope>
    <source>
        <strain evidence="7">ATCC 19364 / DSM 1382 / NCIMB 9332 / VKM B-1759</strain>
    </source>
</reference>
<accession>T2G794</accession>
<proteinExistence type="inferred from homology"/>
<evidence type="ECO:0000256" key="1">
    <source>
        <dbReference type="ARBA" id="ARBA00022573"/>
    </source>
</evidence>
<comment type="similarity">
    <text evidence="5">Belongs to the CbiD family.</text>
</comment>
<evidence type="ECO:0000256" key="3">
    <source>
        <dbReference type="ARBA" id="ARBA00022679"/>
    </source>
</evidence>
<dbReference type="KEGG" id="dgg:DGI_0562"/>
<protein>
    <recommendedName>
        <fullName evidence="5">Cobalt-precorrin-5B C(1)-methyltransferase</fullName>
        <ecNumber evidence="5">2.1.1.195</ecNumber>
    </recommendedName>
    <alternativeName>
        <fullName evidence="5">Cobalt-precorrin-6A synthase</fullName>
    </alternativeName>
</protein>
<organism evidence="6 7">
    <name type="scientific">Megalodesulfovibrio gigas (strain ATCC 19364 / DSM 1382 / NCIMB 9332 / VKM B-1759)</name>
    <name type="common">Desulfovibrio gigas</name>
    <dbReference type="NCBI Taxonomy" id="1121448"/>
    <lineage>
        <taxon>Bacteria</taxon>
        <taxon>Pseudomonadati</taxon>
        <taxon>Thermodesulfobacteriota</taxon>
        <taxon>Desulfovibrionia</taxon>
        <taxon>Desulfovibrionales</taxon>
        <taxon>Desulfovibrionaceae</taxon>
        <taxon>Megalodesulfovibrio</taxon>
    </lineage>
</organism>
<dbReference type="SUPFAM" id="SSF111342">
    <property type="entry name" value="CbiD-like"/>
    <property type="match status" value="1"/>
</dbReference>
<dbReference type="PIRSF" id="PIRSF026782">
    <property type="entry name" value="CbiD"/>
    <property type="match status" value="1"/>
</dbReference>
<keyword evidence="1 5" id="KW-0169">Cobalamin biosynthesis</keyword>
<dbReference type="PANTHER" id="PTHR35863">
    <property type="entry name" value="COBALT-PRECORRIN-5B C(1)-METHYLTRANSFERASE"/>
    <property type="match status" value="1"/>
</dbReference>
<keyword evidence="4 5" id="KW-0949">S-adenosyl-L-methionine</keyword>
<keyword evidence="2 5" id="KW-0489">Methyltransferase</keyword>
<comment type="function">
    <text evidence="5">Catalyzes the methylation of C-1 in cobalt-precorrin-5B to form cobalt-precorrin-6A.</text>
</comment>
<dbReference type="HOGENOM" id="CLU_041273_0_0_7"/>
<evidence type="ECO:0000256" key="4">
    <source>
        <dbReference type="ARBA" id="ARBA00022691"/>
    </source>
</evidence>
<dbReference type="InterPro" id="IPR036074">
    <property type="entry name" value="CbiD_sf"/>
</dbReference>
<dbReference type="RefSeq" id="WP_021759121.1">
    <property type="nucleotide sequence ID" value="NC_022444.1"/>
</dbReference>
<dbReference type="Pfam" id="PF01888">
    <property type="entry name" value="CbiD"/>
    <property type="match status" value="1"/>
</dbReference>
<evidence type="ECO:0000256" key="2">
    <source>
        <dbReference type="ARBA" id="ARBA00022603"/>
    </source>
</evidence>
<dbReference type="PATRIC" id="fig|1121448.10.peg.559"/>
<dbReference type="GO" id="GO:0043780">
    <property type="term" value="F:cobalt-precorrin-5B C1-methyltransferase activity"/>
    <property type="evidence" value="ECO:0007669"/>
    <property type="project" value="RHEA"/>
</dbReference>
<comment type="pathway">
    <text evidence="5">Cofactor biosynthesis; adenosylcobalamin biosynthesis; cob(II)yrinate a,c-diamide from sirohydrochlorin (anaerobic route): step 6/10.</text>
</comment>
<sequence length="384" mass="39605">MSRRPGSGGREGVTTGSCAAAAAKAAALALCLGERPDVVSISCPPTPHAHPGRLSIPLACIRQEGQAVRAEVLKNAGDDPDITHGCAIQAVVWIDPALPPGDVILDGGEGVGRVTLPGLPVPVGRAAINPAPLAQIHAAVQEVLARLPAPPGLQVRIEAPEGRRLAERTLNPRLGVVGGISILGTRGTVKPFSHGSWKETIRRQLDVLANAGGGHVVLSTGGQSEHLCRLALPALPATAFVQAGDFAAFALRQAARHGMQGVTLGLYFGKCCKLAQGIGFTHARAGALDLTPLVRWAQTAGLDRAAAALAQARTARHAVELLTHGDAGGSPSQGEAALHLTARRALAWAERMAGCTPQGRPVPVTLLLFDTTNALRLQRSSQDG</sequence>
<evidence type="ECO:0000313" key="7">
    <source>
        <dbReference type="Proteomes" id="UP000016587"/>
    </source>
</evidence>
<dbReference type="GO" id="GO:0019251">
    <property type="term" value="P:anaerobic cobalamin biosynthetic process"/>
    <property type="evidence" value="ECO:0007669"/>
    <property type="project" value="UniProtKB-UniRule"/>
</dbReference>
<evidence type="ECO:0000313" key="6">
    <source>
        <dbReference type="EMBL" id="AGW12470.1"/>
    </source>
</evidence>
<dbReference type="UniPathway" id="UPA00148">
    <property type="reaction ID" value="UER00227"/>
</dbReference>
<dbReference type="Gene3D" id="3.30.2110.10">
    <property type="entry name" value="CbiD-like"/>
    <property type="match status" value="1"/>
</dbReference>
<dbReference type="OrthoDB" id="6439987at2"/>
<dbReference type="EMBL" id="CP006585">
    <property type="protein sequence ID" value="AGW12470.1"/>
    <property type="molecule type" value="Genomic_DNA"/>
</dbReference>
<evidence type="ECO:0000256" key="5">
    <source>
        <dbReference type="HAMAP-Rule" id="MF_00787"/>
    </source>
</evidence>
<dbReference type="EC" id="2.1.1.195" evidence="5"/>
<dbReference type="PANTHER" id="PTHR35863:SF1">
    <property type="entry name" value="COBALT-PRECORRIN-5B C(1)-METHYLTRANSFERASE"/>
    <property type="match status" value="1"/>
</dbReference>
<dbReference type="AlphaFoldDB" id="T2G794"/>
<reference evidence="6 7" key="1">
    <citation type="journal article" date="2013" name="J. Bacteriol.">
        <title>Roles of HynAB and Ech, the only two hydrogenases found in the model sulfate reducer Desulfovibrio gigas.</title>
        <authorList>
            <person name="Morais-Silva F.O."/>
            <person name="Santos C.I."/>
            <person name="Rodrigues R."/>
            <person name="Pereira I.A."/>
            <person name="Rodrigues-Pousada C."/>
        </authorList>
    </citation>
    <scope>NUCLEOTIDE SEQUENCE [LARGE SCALE GENOMIC DNA]</scope>
    <source>
        <strain evidence="7">ATCC 19364 / DSM 1382 / NCIMB 9332 / VKM B-1759</strain>
    </source>
</reference>
<dbReference type="InterPro" id="IPR002748">
    <property type="entry name" value="CbiD"/>
</dbReference>
<keyword evidence="7" id="KW-1185">Reference proteome</keyword>
<dbReference type="STRING" id="1121448.DGI_0562"/>
<dbReference type="eggNOG" id="COG1903">
    <property type="taxonomic scope" value="Bacteria"/>
</dbReference>
<dbReference type="GO" id="GO:0032259">
    <property type="term" value="P:methylation"/>
    <property type="evidence" value="ECO:0007669"/>
    <property type="project" value="UniProtKB-KW"/>
</dbReference>
<gene>
    <name evidence="5" type="primary">cbiD</name>
    <name evidence="6" type="ORF">DGI_0562</name>
</gene>
<dbReference type="NCBIfam" id="TIGR00312">
    <property type="entry name" value="cbiD"/>
    <property type="match status" value="1"/>
</dbReference>
<comment type="catalytic activity">
    <reaction evidence="5">
        <text>Co-precorrin-5B + S-adenosyl-L-methionine = Co-precorrin-6A + S-adenosyl-L-homocysteine</text>
        <dbReference type="Rhea" id="RHEA:26285"/>
        <dbReference type="ChEBI" id="CHEBI:57856"/>
        <dbReference type="ChEBI" id="CHEBI:59789"/>
        <dbReference type="ChEBI" id="CHEBI:60063"/>
        <dbReference type="ChEBI" id="CHEBI:60064"/>
        <dbReference type="EC" id="2.1.1.195"/>
    </reaction>
</comment>